<dbReference type="PANTHER" id="PTHR30163:SF9">
    <property type="entry name" value="MEMBRANE-BOUND LYTIC MUREIN TRANSGLYCOSYLASE B"/>
    <property type="match status" value="1"/>
</dbReference>
<dbReference type="InterPro" id="IPR043426">
    <property type="entry name" value="MltB-like"/>
</dbReference>
<dbReference type="KEGG" id="metu:GNH96_02845"/>
<dbReference type="SUPFAM" id="SSF53955">
    <property type="entry name" value="Lysozyme-like"/>
    <property type="match status" value="1"/>
</dbReference>
<gene>
    <name evidence="4" type="primary">mltB</name>
    <name evidence="4" type="ORF">GNH96_02845</name>
</gene>
<evidence type="ECO:0000259" key="3">
    <source>
        <dbReference type="Pfam" id="PF13406"/>
    </source>
</evidence>
<dbReference type="GO" id="GO:0008933">
    <property type="term" value="F:peptidoglycan lytic transglycosylase activity"/>
    <property type="evidence" value="ECO:0007669"/>
    <property type="project" value="TreeGrafter"/>
</dbReference>
<evidence type="ECO:0000256" key="1">
    <source>
        <dbReference type="PIRSR" id="PIRSR611757-1"/>
    </source>
</evidence>
<dbReference type="GO" id="GO:0009253">
    <property type="term" value="P:peptidoglycan catabolic process"/>
    <property type="evidence" value="ECO:0007669"/>
    <property type="project" value="TreeGrafter"/>
</dbReference>
<name>A0A858Q584_9GAMM</name>
<dbReference type="RefSeq" id="WP_169602108.1">
    <property type="nucleotide sequence ID" value="NZ_CP046565.1"/>
</dbReference>
<dbReference type="InterPro" id="IPR011757">
    <property type="entry name" value="Lytic_transglycosylase_MltB"/>
</dbReference>
<reference evidence="5" key="1">
    <citation type="submission" date="2019-12" db="EMBL/GenBank/DDBJ databases">
        <authorList>
            <person name="Awala S.I."/>
            <person name="Rhee S.K."/>
        </authorList>
    </citation>
    <scope>NUCLEOTIDE SEQUENCE [LARGE SCALE GENOMIC DNA]</scope>
    <source>
        <strain evidence="5">IM1</strain>
    </source>
</reference>
<dbReference type="AlphaFoldDB" id="A0A858Q584"/>
<accession>A0A858Q584</accession>
<dbReference type="Gene3D" id="1.10.530.10">
    <property type="match status" value="1"/>
</dbReference>
<dbReference type="NCBIfam" id="TIGR02282">
    <property type="entry name" value="MltB"/>
    <property type="match status" value="1"/>
</dbReference>
<dbReference type="InterPro" id="IPR023346">
    <property type="entry name" value="Lysozyme-like_dom_sf"/>
</dbReference>
<keyword evidence="2" id="KW-0732">Signal</keyword>
<dbReference type="Gene3D" id="1.10.8.350">
    <property type="entry name" value="Bacterial muramidase"/>
    <property type="match status" value="1"/>
</dbReference>
<dbReference type="CDD" id="cd13399">
    <property type="entry name" value="Slt35-like"/>
    <property type="match status" value="1"/>
</dbReference>
<feature type="active site" evidence="1">
    <location>
        <position position="120"/>
    </location>
</feature>
<evidence type="ECO:0000256" key="2">
    <source>
        <dbReference type="SAM" id="SignalP"/>
    </source>
</evidence>
<dbReference type="InterPro" id="IPR031304">
    <property type="entry name" value="SLT_2"/>
</dbReference>
<dbReference type="PANTHER" id="PTHR30163">
    <property type="entry name" value="MEMBRANE-BOUND LYTIC MUREIN TRANSGLYCOSYLASE B"/>
    <property type="match status" value="1"/>
</dbReference>
<dbReference type="FunFam" id="1.10.8.350:FF:000001">
    <property type="entry name" value="Lytic murein transglycosylase B"/>
    <property type="match status" value="1"/>
</dbReference>
<sequence length="324" mass="36321">MRLRYALFLSSMLAAGAGAEGIAQRPEVAAFIQDMKVRHRFDPAMLERLFAGVAIQQRILAAMARPAEAKPWYEYRKLFVTEARILGGVAFWRQHAETLKQVQQRYGVPAETIVAIVGVETLYGRNTGGFRVIDALATLAFAYPRRADFFRSELEQFLLLCREEGLDATVLKGSYAGAMGWPQFMPSSFRHYATDLDGDGRRDIWSNPADVIGSIGNYFARFGWRPGEEVAVRATAREGDYAPYLGKDLKPASSLVELRRLGIEPERPLPDASPVKLLRFELEAGPEYWLGLENFFVISRYNHSPLYSMAVYQLGRAIAARKGG</sequence>
<feature type="chain" id="PRO_5032309475" evidence="2">
    <location>
        <begin position="20"/>
        <end position="324"/>
    </location>
</feature>
<dbReference type="EMBL" id="CP046565">
    <property type="protein sequence ID" value="QJD29010.1"/>
    <property type="molecule type" value="Genomic_DNA"/>
</dbReference>
<proteinExistence type="predicted"/>
<organism evidence="4 5">
    <name type="scientific">Methylococcus geothermalis</name>
    <dbReference type="NCBI Taxonomy" id="2681310"/>
    <lineage>
        <taxon>Bacteria</taxon>
        <taxon>Pseudomonadati</taxon>
        <taxon>Pseudomonadota</taxon>
        <taxon>Gammaproteobacteria</taxon>
        <taxon>Methylococcales</taxon>
        <taxon>Methylococcaceae</taxon>
        <taxon>Methylococcus</taxon>
    </lineage>
</organism>
<keyword evidence="5" id="KW-1185">Reference proteome</keyword>
<feature type="signal peptide" evidence="2">
    <location>
        <begin position="1"/>
        <end position="19"/>
    </location>
</feature>
<dbReference type="Proteomes" id="UP000503004">
    <property type="component" value="Chromosome"/>
</dbReference>
<dbReference type="Pfam" id="PF13406">
    <property type="entry name" value="SLT_2"/>
    <property type="match status" value="1"/>
</dbReference>
<evidence type="ECO:0000313" key="5">
    <source>
        <dbReference type="Proteomes" id="UP000503004"/>
    </source>
</evidence>
<evidence type="ECO:0000313" key="4">
    <source>
        <dbReference type="EMBL" id="QJD29010.1"/>
    </source>
</evidence>
<protein>
    <submittedName>
        <fullName evidence="4">Lytic murein transglycosylase B</fullName>
    </submittedName>
</protein>
<feature type="domain" description="Transglycosylase SLT" evidence="3">
    <location>
        <begin position="25"/>
        <end position="315"/>
    </location>
</feature>